<dbReference type="EMBL" id="JARHTQ010000011">
    <property type="protein sequence ID" value="MDF2257749.1"/>
    <property type="molecule type" value="Genomic_DNA"/>
</dbReference>
<accession>A0ABT5Z1M8</accession>
<feature type="domain" description="Integrase catalytic" evidence="1">
    <location>
        <begin position="1"/>
        <end position="124"/>
    </location>
</feature>
<dbReference type="InterPro" id="IPR012337">
    <property type="entry name" value="RNaseH-like_sf"/>
</dbReference>
<sequence>MTAHPTAAWATQQARQLLWQLESRAHQFTHLVRDRDAKFTHAFDAVFASEGIEVVKIPPQSPNCNPHAERFVRSVREECTDRLLIYDHGHAEKILHDYTRHFNAHRPHQGRGQLAPLDNPDVIPFPTARVKRRQAVTGLINEYCPAS</sequence>
<evidence type="ECO:0000313" key="3">
    <source>
        <dbReference type="Proteomes" id="UP001220022"/>
    </source>
</evidence>
<evidence type="ECO:0000313" key="2">
    <source>
        <dbReference type="EMBL" id="MDF2257749.1"/>
    </source>
</evidence>
<evidence type="ECO:0000259" key="1">
    <source>
        <dbReference type="PROSITE" id="PS50994"/>
    </source>
</evidence>
<dbReference type="Proteomes" id="UP001220022">
    <property type="component" value="Unassembled WGS sequence"/>
</dbReference>
<comment type="caution">
    <text evidence="2">The sequence shown here is derived from an EMBL/GenBank/DDBJ whole genome shotgun (WGS) entry which is preliminary data.</text>
</comment>
<dbReference type="RefSeq" id="WP_275816062.1">
    <property type="nucleotide sequence ID" value="NZ_BAAANM010000022.1"/>
</dbReference>
<reference evidence="2 3" key="1">
    <citation type="submission" date="2023-03" db="EMBL/GenBank/DDBJ databases">
        <title>Draft genome sequence of type strain Streptomyces ferralitis JCM 14344.</title>
        <authorList>
            <person name="Klaysubun C."/>
            <person name="Duangmal K."/>
        </authorList>
    </citation>
    <scope>NUCLEOTIDE SEQUENCE [LARGE SCALE GENOMIC DNA]</scope>
    <source>
        <strain evidence="2 3">JCM 14344</strain>
    </source>
</reference>
<dbReference type="SUPFAM" id="SSF53098">
    <property type="entry name" value="Ribonuclease H-like"/>
    <property type="match status" value="1"/>
</dbReference>
<keyword evidence="3" id="KW-1185">Reference proteome</keyword>
<dbReference type="InterPro" id="IPR001584">
    <property type="entry name" value="Integrase_cat-core"/>
</dbReference>
<dbReference type="InterPro" id="IPR036397">
    <property type="entry name" value="RNaseH_sf"/>
</dbReference>
<proteinExistence type="predicted"/>
<name>A0ABT5Z1M8_9ACTN</name>
<dbReference type="Pfam" id="PF13683">
    <property type="entry name" value="rve_3"/>
    <property type="match status" value="1"/>
</dbReference>
<gene>
    <name evidence="2" type="ORF">P2L57_19140</name>
</gene>
<protein>
    <submittedName>
        <fullName evidence="2">Integrase core domain-containing protein</fullName>
    </submittedName>
</protein>
<dbReference type="Gene3D" id="3.30.420.10">
    <property type="entry name" value="Ribonuclease H-like superfamily/Ribonuclease H"/>
    <property type="match status" value="1"/>
</dbReference>
<dbReference type="PROSITE" id="PS50994">
    <property type="entry name" value="INTEGRASE"/>
    <property type="match status" value="1"/>
</dbReference>
<organism evidence="2 3">
    <name type="scientific">Streptantibioticus ferralitis</name>
    <dbReference type="NCBI Taxonomy" id="236510"/>
    <lineage>
        <taxon>Bacteria</taxon>
        <taxon>Bacillati</taxon>
        <taxon>Actinomycetota</taxon>
        <taxon>Actinomycetes</taxon>
        <taxon>Kitasatosporales</taxon>
        <taxon>Streptomycetaceae</taxon>
        <taxon>Streptantibioticus</taxon>
    </lineage>
</organism>